<dbReference type="Pfam" id="PF00628">
    <property type="entry name" value="PHD"/>
    <property type="match status" value="1"/>
</dbReference>
<feature type="region of interest" description="Disordered" evidence="5">
    <location>
        <begin position="830"/>
        <end position="850"/>
    </location>
</feature>
<name>A0A9Q8PFT3_PASFU</name>
<dbReference type="SUPFAM" id="SSF57903">
    <property type="entry name" value="FYVE/PHD zinc finger"/>
    <property type="match status" value="2"/>
</dbReference>
<feature type="compositionally biased region" description="Low complexity" evidence="5">
    <location>
        <begin position="370"/>
        <end position="384"/>
    </location>
</feature>
<dbReference type="PANTHER" id="PTHR47636:SF1">
    <property type="entry name" value="TRANSCRIPTIONAL REGULATORY PROTEIN RCO1"/>
    <property type="match status" value="1"/>
</dbReference>
<feature type="compositionally biased region" description="Acidic residues" evidence="5">
    <location>
        <begin position="385"/>
        <end position="399"/>
    </location>
</feature>
<feature type="compositionally biased region" description="Polar residues" evidence="5">
    <location>
        <begin position="24"/>
        <end position="37"/>
    </location>
</feature>
<dbReference type="GeneID" id="71988843"/>
<gene>
    <name evidence="7" type="ORF">CLAFUR5_08965</name>
</gene>
<feature type="compositionally biased region" description="Basic residues" evidence="5">
    <location>
        <begin position="278"/>
        <end position="287"/>
    </location>
</feature>
<feature type="compositionally biased region" description="Basic residues" evidence="5">
    <location>
        <begin position="338"/>
        <end position="356"/>
    </location>
</feature>
<dbReference type="InterPro" id="IPR013083">
    <property type="entry name" value="Znf_RING/FYVE/PHD"/>
</dbReference>
<feature type="compositionally biased region" description="Acidic residues" evidence="5">
    <location>
        <begin position="832"/>
        <end position="850"/>
    </location>
</feature>
<evidence type="ECO:0000256" key="3">
    <source>
        <dbReference type="ARBA" id="ARBA00022833"/>
    </source>
</evidence>
<protein>
    <recommendedName>
        <fullName evidence="6">PHD-type domain-containing protein</fullName>
    </recommendedName>
</protein>
<dbReference type="GO" id="GO:0008270">
    <property type="term" value="F:zinc ion binding"/>
    <property type="evidence" value="ECO:0007669"/>
    <property type="project" value="UniProtKB-KW"/>
</dbReference>
<sequence>MHDRSNMPSIRNRPTVDEARRSNSRGPLQQAQQTSRPPSVGSGKEKGKEQTFMDRWVEPSLAAPKPSYQDHGAGPYGVLEHMQPLGEAPSAKVKARVKGDGSRKSVLGRSSAALGADAQETPEGTPAPAADTPQPMDLPVQPPIVIDDERDTDYAPTVNGKKKERASRARAVKRKSESASSATPAAQPPQTNNVPPKKEVTFEYDGEKLLKVVEAAKARAREVGKPDLADAVHAIYLQSLENFQLRVLLEAILTQQATPEQNASFQQYVRAAKKKLKDAKLQSRHQPAKTIGMGTIEKTPAVASPTPKLTLNPAPHRQPEISSAIPSTERQEPTKPRISLKVKSPHKDPNRHRSHNGKMSVSPRKRERANSNASDSSLTDLTSNDGEDDVEVDQQEPDSDLAGPSIRVNGTKGKDLAAERGSLAVPGTSAKRSSAEAELEQERDREMAAKKQKLSGGVKREYDFEESNVRPTLSAARLRGPKLKASALAPPSLRLEPNGSRTASARGSRAPSMDVDSPLSALSSPATSRQSTPRVWQVKPKPKQRAKTKQSPEKKQQAALGGMSGVDGAGRESPIGDDENEELGSENQDYCSSCGGSGYLLCCDGCDRAFHFACVDPPLNPDAEELDEPWYCNICVAKRPIGPESPEKPTRGLFSFLISDLKKRNPTNFVLPEGIKNYFEGVSSDKNGAFVESMNATKNTRSRPGYSDDQPDYYRLRDSKGSLVLCYACGKSSQVNPFSPKRPIVTCDHCTQHWHLDCLDPPLANPPALNQNGKKVHDWMCPLHADQELQRVDVALLNRHHRRTVHLRKPRVPKVQEVALSRGSVNNGLVDVAEDSSDDSEGEFYEEGDDSEGTLLKLPAQGIKLDFIDKVKSTRVQQYHDNVISYKRARLAANATAAIPSALEQANFARRPFNEKQLALQLTQFASDNKDFDLGSDRVENLVGTLIAEAPSEVVNDMMSEETKQSKSASSVVPPSPPASEQTEMTEDNRRQLEMLRDLINRRLESGKS</sequence>
<accession>A0A9Q8PFT3</accession>
<dbReference type="InterPro" id="IPR019786">
    <property type="entry name" value="Zinc_finger_PHD-type_CS"/>
</dbReference>
<dbReference type="CDD" id="cd15535">
    <property type="entry name" value="PHD1_Rco1"/>
    <property type="match status" value="1"/>
</dbReference>
<dbReference type="AlphaFoldDB" id="A0A9Q8PFT3"/>
<evidence type="ECO:0000313" key="8">
    <source>
        <dbReference type="Proteomes" id="UP000756132"/>
    </source>
</evidence>
<feature type="compositionally biased region" description="Low complexity" evidence="5">
    <location>
        <begin position="178"/>
        <end position="191"/>
    </location>
</feature>
<feature type="compositionally biased region" description="Basic residues" evidence="5">
    <location>
        <begin position="160"/>
        <end position="173"/>
    </location>
</feature>
<dbReference type="GO" id="GO:0006357">
    <property type="term" value="P:regulation of transcription by RNA polymerase II"/>
    <property type="evidence" value="ECO:0007669"/>
    <property type="project" value="TreeGrafter"/>
</dbReference>
<feature type="compositionally biased region" description="Acidic residues" evidence="5">
    <location>
        <begin position="575"/>
        <end position="584"/>
    </location>
</feature>
<dbReference type="Proteomes" id="UP000756132">
    <property type="component" value="Chromosome 9"/>
</dbReference>
<dbReference type="CDD" id="cd15534">
    <property type="entry name" value="PHD2_PHF12_Rco1"/>
    <property type="match status" value="1"/>
</dbReference>
<feature type="region of interest" description="Disordered" evidence="5">
    <location>
        <begin position="1"/>
        <end position="198"/>
    </location>
</feature>
<evidence type="ECO:0000256" key="2">
    <source>
        <dbReference type="ARBA" id="ARBA00022771"/>
    </source>
</evidence>
<dbReference type="RefSeq" id="XP_047766000.1">
    <property type="nucleotide sequence ID" value="XM_047908113.1"/>
</dbReference>
<evidence type="ECO:0000256" key="1">
    <source>
        <dbReference type="ARBA" id="ARBA00022723"/>
    </source>
</evidence>
<keyword evidence="2 4" id="KW-0863">Zinc-finger</keyword>
<keyword evidence="1" id="KW-0479">Metal-binding</keyword>
<reference evidence="7" key="1">
    <citation type="submission" date="2021-12" db="EMBL/GenBank/DDBJ databases">
        <authorList>
            <person name="Zaccaron A."/>
            <person name="Stergiopoulos I."/>
        </authorList>
    </citation>
    <scope>NUCLEOTIDE SEQUENCE</scope>
    <source>
        <strain evidence="7">Race5_Kim</strain>
    </source>
</reference>
<evidence type="ECO:0000313" key="7">
    <source>
        <dbReference type="EMBL" id="UJO21634.1"/>
    </source>
</evidence>
<dbReference type="InterPro" id="IPR011011">
    <property type="entry name" value="Znf_FYVE_PHD"/>
</dbReference>
<feature type="domain" description="PHD-type" evidence="6">
    <location>
        <begin position="723"/>
        <end position="787"/>
    </location>
</feature>
<evidence type="ECO:0000256" key="5">
    <source>
        <dbReference type="SAM" id="MobiDB-lite"/>
    </source>
</evidence>
<keyword evidence="8" id="KW-1185">Reference proteome</keyword>
<dbReference type="InterPro" id="IPR019787">
    <property type="entry name" value="Znf_PHD-finger"/>
</dbReference>
<dbReference type="PROSITE" id="PS01359">
    <property type="entry name" value="ZF_PHD_1"/>
    <property type="match status" value="1"/>
</dbReference>
<dbReference type="KEGG" id="ffu:CLAFUR5_08965"/>
<dbReference type="Gene3D" id="3.30.40.10">
    <property type="entry name" value="Zinc/RING finger domain, C3HC4 (zinc finger)"/>
    <property type="match status" value="2"/>
</dbReference>
<feature type="domain" description="PHD-type" evidence="6">
    <location>
        <begin position="588"/>
        <end position="638"/>
    </location>
</feature>
<evidence type="ECO:0000259" key="6">
    <source>
        <dbReference type="PROSITE" id="PS50016"/>
    </source>
</evidence>
<dbReference type="PROSITE" id="PS50016">
    <property type="entry name" value="ZF_PHD_2"/>
    <property type="match status" value="2"/>
</dbReference>
<proteinExistence type="predicted"/>
<feature type="region of interest" description="Disordered" evidence="5">
    <location>
        <begin position="278"/>
        <end position="587"/>
    </location>
</feature>
<evidence type="ECO:0000256" key="4">
    <source>
        <dbReference type="PROSITE-ProRule" id="PRU00146"/>
    </source>
</evidence>
<organism evidence="7 8">
    <name type="scientific">Passalora fulva</name>
    <name type="common">Tomato leaf mold</name>
    <name type="synonym">Cladosporium fulvum</name>
    <dbReference type="NCBI Taxonomy" id="5499"/>
    <lineage>
        <taxon>Eukaryota</taxon>
        <taxon>Fungi</taxon>
        <taxon>Dikarya</taxon>
        <taxon>Ascomycota</taxon>
        <taxon>Pezizomycotina</taxon>
        <taxon>Dothideomycetes</taxon>
        <taxon>Dothideomycetidae</taxon>
        <taxon>Mycosphaerellales</taxon>
        <taxon>Mycosphaerellaceae</taxon>
        <taxon>Fulvia</taxon>
    </lineage>
</organism>
<dbReference type="InterPro" id="IPR052819">
    <property type="entry name" value="Chromatin_regulatory_protein"/>
</dbReference>
<dbReference type="PANTHER" id="PTHR47636">
    <property type="entry name" value="TRANSCRIPTIONAL REGULATORY PROTEIN RCO1"/>
    <property type="match status" value="1"/>
</dbReference>
<feature type="compositionally biased region" description="Basic and acidic residues" evidence="5">
    <location>
        <begin position="440"/>
        <end position="449"/>
    </location>
</feature>
<dbReference type="GO" id="GO:0032221">
    <property type="term" value="C:Rpd3S complex"/>
    <property type="evidence" value="ECO:0007669"/>
    <property type="project" value="TreeGrafter"/>
</dbReference>
<dbReference type="OrthoDB" id="5876363at2759"/>
<dbReference type="SMART" id="SM00249">
    <property type="entry name" value="PHD"/>
    <property type="match status" value="2"/>
</dbReference>
<feature type="compositionally biased region" description="Low complexity" evidence="5">
    <location>
        <begin position="517"/>
        <end position="526"/>
    </location>
</feature>
<feature type="compositionally biased region" description="Basic and acidic residues" evidence="5">
    <location>
        <begin position="43"/>
        <end position="57"/>
    </location>
</feature>
<feature type="region of interest" description="Disordered" evidence="5">
    <location>
        <begin position="958"/>
        <end position="990"/>
    </location>
</feature>
<reference evidence="7" key="2">
    <citation type="journal article" date="2022" name="Microb. Genom.">
        <title>A chromosome-scale genome assembly of the tomato pathogen Cladosporium fulvum reveals a compartmentalized genome architecture and the presence of a dispensable chromosome.</title>
        <authorList>
            <person name="Zaccaron A.Z."/>
            <person name="Chen L.H."/>
            <person name="Samaras A."/>
            <person name="Stergiopoulos I."/>
        </authorList>
    </citation>
    <scope>NUCLEOTIDE SEQUENCE</scope>
    <source>
        <strain evidence="7">Race5_Kim</strain>
    </source>
</reference>
<dbReference type="EMBL" id="CP090171">
    <property type="protein sequence ID" value="UJO21634.1"/>
    <property type="molecule type" value="Genomic_DNA"/>
</dbReference>
<dbReference type="InterPro" id="IPR001965">
    <property type="entry name" value="Znf_PHD"/>
</dbReference>
<keyword evidence="3" id="KW-0862">Zinc</keyword>